<reference evidence="1 2" key="1">
    <citation type="submission" date="2024-04" db="EMBL/GenBank/DDBJ databases">
        <title>Phyllosticta paracitricarpa is synonymous to the EU quarantine fungus P. citricarpa based on phylogenomic analyses.</title>
        <authorList>
            <consortium name="Lawrence Berkeley National Laboratory"/>
            <person name="Van ingen-buijs V.A."/>
            <person name="Van westerhoven A.C."/>
            <person name="Haridas S."/>
            <person name="Skiadas P."/>
            <person name="Martin F."/>
            <person name="Groenewald J.Z."/>
            <person name="Crous P.W."/>
            <person name="Seidl M.F."/>
        </authorList>
    </citation>
    <scope>NUCLEOTIDE SEQUENCE [LARGE SCALE GENOMIC DNA]</scope>
    <source>
        <strain evidence="1 2">CPC 17464</strain>
    </source>
</reference>
<comment type="caution">
    <text evidence="1">The sequence shown here is derived from an EMBL/GenBank/DDBJ whole genome shotgun (WGS) entry which is preliminary data.</text>
</comment>
<dbReference type="RefSeq" id="XP_066659700.1">
    <property type="nucleotide sequence ID" value="XM_066794467.1"/>
</dbReference>
<protein>
    <submittedName>
        <fullName evidence="1">Uncharacterized protein</fullName>
    </submittedName>
</protein>
<accession>A0ABR1M9B3</accession>
<gene>
    <name evidence="1" type="ORF">J3D65DRAFT_20770</name>
</gene>
<evidence type="ECO:0000313" key="2">
    <source>
        <dbReference type="Proteomes" id="UP001360953"/>
    </source>
</evidence>
<keyword evidence="2" id="KW-1185">Reference proteome</keyword>
<proteinExistence type="predicted"/>
<dbReference type="GeneID" id="92027373"/>
<evidence type="ECO:0000313" key="1">
    <source>
        <dbReference type="EMBL" id="KAK7544465.1"/>
    </source>
</evidence>
<dbReference type="Proteomes" id="UP001360953">
    <property type="component" value="Unassembled WGS sequence"/>
</dbReference>
<name>A0ABR1M9B3_9PEZI</name>
<sequence>MSLVWPAPIVYNLPPAFVTNIKQALIMEQKAQELRSKRLTHSPVRYILKAAIQPFKILSSIRLHSFAVTRLLPVTHPSTMDIGKFKSQVMQLCHKSAGHLLSMLKLEALRPFKEFHLNISTNATLNWSIPSAVQHHIFETAQDYYQQATLSAIRTLRNASSARVYKTPSSLLPQLPNLYEMNARTCAASPKARPKTFSGACVYGLRCHSPTQQPRMRPGYWSFVATGSGTDLRASTEYSAVPAPNVFFHSTALDGKSTGSSKGSRE</sequence>
<organism evidence="1 2">
    <name type="scientific">Phyllosticta citribraziliensis</name>
    <dbReference type="NCBI Taxonomy" id="989973"/>
    <lineage>
        <taxon>Eukaryota</taxon>
        <taxon>Fungi</taxon>
        <taxon>Dikarya</taxon>
        <taxon>Ascomycota</taxon>
        <taxon>Pezizomycotina</taxon>
        <taxon>Dothideomycetes</taxon>
        <taxon>Dothideomycetes incertae sedis</taxon>
        <taxon>Botryosphaeriales</taxon>
        <taxon>Phyllostictaceae</taxon>
        <taxon>Phyllosticta</taxon>
    </lineage>
</organism>
<dbReference type="EMBL" id="JBBPEH010000001">
    <property type="protein sequence ID" value="KAK7544465.1"/>
    <property type="molecule type" value="Genomic_DNA"/>
</dbReference>